<dbReference type="CDD" id="cd05257">
    <property type="entry name" value="Arna_like_SDR_e"/>
    <property type="match status" value="1"/>
</dbReference>
<protein>
    <submittedName>
        <fullName evidence="2">dTDP-glucose 4,6-dehydratase</fullName>
    </submittedName>
</protein>
<organism evidence="2 3">
    <name type="scientific">Ruegeria marina</name>
    <dbReference type="NCBI Taxonomy" id="639004"/>
    <lineage>
        <taxon>Bacteria</taxon>
        <taxon>Pseudomonadati</taxon>
        <taxon>Pseudomonadota</taxon>
        <taxon>Alphaproteobacteria</taxon>
        <taxon>Rhodobacterales</taxon>
        <taxon>Roseobacteraceae</taxon>
        <taxon>Ruegeria</taxon>
    </lineage>
</organism>
<gene>
    <name evidence="2" type="ORF">SAMN04488239_10888</name>
</gene>
<keyword evidence="3" id="KW-1185">Reference proteome</keyword>
<evidence type="ECO:0000259" key="1">
    <source>
        <dbReference type="Pfam" id="PF16363"/>
    </source>
</evidence>
<dbReference type="PROSITE" id="PS00061">
    <property type="entry name" value="ADH_SHORT"/>
    <property type="match status" value="1"/>
</dbReference>
<name>A0A1G6VKT6_9RHOB</name>
<dbReference type="Gene3D" id="3.40.50.720">
    <property type="entry name" value="NAD(P)-binding Rossmann-like Domain"/>
    <property type="match status" value="1"/>
</dbReference>
<dbReference type="GO" id="GO:0016831">
    <property type="term" value="F:carboxy-lyase activity"/>
    <property type="evidence" value="ECO:0007669"/>
    <property type="project" value="InterPro"/>
</dbReference>
<dbReference type="Pfam" id="PF16363">
    <property type="entry name" value="GDP_Man_Dehyd"/>
    <property type="match status" value="1"/>
</dbReference>
<evidence type="ECO:0000313" key="3">
    <source>
        <dbReference type="Proteomes" id="UP000199628"/>
    </source>
</evidence>
<dbReference type="InterPro" id="IPR016040">
    <property type="entry name" value="NAD(P)-bd_dom"/>
</dbReference>
<dbReference type="SUPFAM" id="SSF51735">
    <property type="entry name" value="NAD(P)-binding Rossmann-fold domains"/>
    <property type="match status" value="1"/>
</dbReference>
<dbReference type="InterPro" id="IPR045869">
    <property type="entry name" value="Arna-like_SDR_e"/>
</dbReference>
<dbReference type="RefSeq" id="WP_093031975.1">
    <property type="nucleotide sequence ID" value="NZ_FMZV01000008.1"/>
</dbReference>
<accession>A0A1G6VKT6</accession>
<sequence length="329" mass="35213">MNWPGKRVVVTGGAGFIGSHLSERLVAAGASVTVFTRYTSNGIQGALRDVAPEVFDAITIVAGDLRDGFGVEAAISGADVVFHLAAHIGIPYSYVHPIDVVQVNMEGTANVLEACRRQSVSKVVVFSTSETYGTAQYVPIDERHPMNPQSPYAASKVGADQLALAYARSFDLPVAICRPFNTYGPRQPARAVLPTIIAQALTGDVIKLGSLTPTRDLVYVGDTAYGAMRIAEEDATIGKVINLATGCEVSIGDLAHSVIDLLGGGKRIETDQRRIRPEKSEVMQLLGDATLARDLLGWTPSVTLSEGLDHTISWVRRNSDLFDSSGYRI</sequence>
<feature type="domain" description="NAD(P)-binding" evidence="1">
    <location>
        <begin position="10"/>
        <end position="310"/>
    </location>
</feature>
<dbReference type="InterPro" id="IPR020904">
    <property type="entry name" value="Sc_DH/Rdtase_CS"/>
</dbReference>
<dbReference type="AlphaFoldDB" id="A0A1G6VKT6"/>
<dbReference type="PANTHER" id="PTHR43000">
    <property type="entry name" value="DTDP-D-GLUCOSE 4,6-DEHYDRATASE-RELATED"/>
    <property type="match status" value="1"/>
</dbReference>
<dbReference type="EMBL" id="FMZV01000008">
    <property type="protein sequence ID" value="SDD54141.1"/>
    <property type="molecule type" value="Genomic_DNA"/>
</dbReference>
<dbReference type="Proteomes" id="UP000199628">
    <property type="component" value="Unassembled WGS sequence"/>
</dbReference>
<dbReference type="InterPro" id="IPR036291">
    <property type="entry name" value="NAD(P)-bd_dom_sf"/>
</dbReference>
<evidence type="ECO:0000313" key="2">
    <source>
        <dbReference type="EMBL" id="SDD54141.1"/>
    </source>
</evidence>
<dbReference type="OrthoDB" id="9801785at2"/>
<proteinExistence type="predicted"/>
<reference evidence="3" key="1">
    <citation type="submission" date="2016-10" db="EMBL/GenBank/DDBJ databases">
        <authorList>
            <person name="Varghese N."/>
            <person name="Submissions S."/>
        </authorList>
    </citation>
    <scope>NUCLEOTIDE SEQUENCE [LARGE SCALE GENOMIC DNA]</scope>
    <source>
        <strain evidence="3">CGMCC 1.9108</strain>
    </source>
</reference>
<dbReference type="STRING" id="639004.SAMN04488239_10888"/>